<evidence type="ECO:0000313" key="3">
    <source>
        <dbReference type="WBParaSite" id="TMUE_3000011791.1"/>
    </source>
</evidence>
<dbReference type="Proteomes" id="UP000046395">
    <property type="component" value="Unassembled WGS sequence"/>
</dbReference>
<accession>A0A5S6QWJ3</accession>
<organism evidence="2 3">
    <name type="scientific">Trichuris muris</name>
    <name type="common">Mouse whipworm</name>
    <dbReference type="NCBI Taxonomy" id="70415"/>
    <lineage>
        <taxon>Eukaryota</taxon>
        <taxon>Metazoa</taxon>
        <taxon>Ecdysozoa</taxon>
        <taxon>Nematoda</taxon>
        <taxon>Enoplea</taxon>
        <taxon>Dorylaimia</taxon>
        <taxon>Trichinellida</taxon>
        <taxon>Trichuridae</taxon>
        <taxon>Trichuris</taxon>
    </lineage>
</organism>
<dbReference type="WBParaSite" id="TMUE_3000011791.1">
    <property type="protein sequence ID" value="TMUE_3000011791.1"/>
    <property type="gene ID" value="WBGene00294710"/>
</dbReference>
<dbReference type="AlphaFoldDB" id="A0A5S6QWJ3"/>
<sequence>MNSHSRRSSKPLPNATHRHEKGPVDGRKRQPGSAPVRPPRIRKIKAKTAARRLSALKNRIYQTGKGDKHSPVVKLLR</sequence>
<reference evidence="3" key="1">
    <citation type="submission" date="2019-12" db="UniProtKB">
        <authorList>
            <consortium name="WormBaseParasite"/>
        </authorList>
    </citation>
    <scope>IDENTIFICATION</scope>
</reference>
<keyword evidence="2" id="KW-1185">Reference proteome</keyword>
<proteinExistence type="predicted"/>
<name>A0A5S6QWJ3_TRIMR</name>
<evidence type="ECO:0000256" key="1">
    <source>
        <dbReference type="SAM" id="MobiDB-lite"/>
    </source>
</evidence>
<protein>
    <submittedName>
        <fullName evidence="3">Uncharacterized protein</fullName>
    </submittedName>
</protein>
<evidence type="ECO:0000313" key="2">
    <source>
        <dbReference type="Proteomes" id="UP000046395"/>
    </source>
</evidence>
<feature type="region of interest" description="Disordered" evidence="1">
    <location>
        <begin position="1"/>
        <end position="40"/>
    </location>
</feature>